<feature type="region of interest" description="Disordered" evidence="1">
    <location>
        <begin position="101"/>
        <end position="141"/>
    </location>
</feature>
<dbReference type="EMBL" id="JAEACQ010000234">
    <property type="protein sequence ID" value="MBL7629690.1"/>
    <property type="molecule type" value="Genomic_DNA"/>
</dbReference>
<proteinExistence type="predicted"/>
<dbReference type="RefSeq" id="WP_203031794.1">
    <property type="nucleotide sequence ID" value="NZ_JAEACQ010000234.1"/>
</dbReference>
<dbReference type="AlphaFoldDB" id="A0A937RFY5"/>
<reference evidence="2" key="1">
    <citation type="submission" date="2020-12" db="EMBL/GenBank/DDBJ databases">
        <title>Genomic characterization of non-nitrogen-fixing Frankia strains.</title>
        <authorList>
            <person name="Carlos-Shanley C."/>
            <person name="Guerra T."/>
            <person name="Hahn D."/>
        </authorList>
    </citation>
    <scope>NUCLEOTIDE SEQUENCE</scope>
    <source>
        <strain evidence="2">CN6</strain>
    </source>
</reference>
<feature type="compositionally biased region" description="Basic and acidic residues" evidence="1">
    <location>
        <begin position="430"/>
        <end position="443"/>
    </location>
</feature>
<protein>
    <submittedName>
        <fullName evidence="2">Uncharacterized protein</fullName>
    </submittedName>
</protein>
<keyword evidence="3" id="KW-1185">Reference proteome</keyword>
<feature type="compositionally biased region" description="Low complexity" evidence="1">
    <location>
        <begin position="416"/>
        <end position="429"/>
    </location>
</feature>
<evidence type="ECO:0000313" key="3">
    <source>
        <dbReference type="Proteomes" id="UP000604475"/>
    </source>
</evidence>
<dbReference type="Proteomes" id="UP000604475">
    <property type="component" value="Unassembled WGS sequence"/>
</dbReference>
<organism evidence="2 3">
    <name type="scientific">Frankia nepalensis</name>
    <dbReference type="NCBI Taxonomy" id="1836974"/>
    <lineage>
        <taxon>Bacteria</taxon>
        <taxon>Bacillati</taxon>
        <taxon>Actinomycetota</taxon>
        <taxon>Actinomycetes</taxon>
        <taxon>Frankiales</taxon>
        <taxon>Frankiaceae</taxon>
        <taxon>Frankia</taxon>
    </lineage>
</organism>
<name>A0A937RFY5_9ACTN</name>
<gene>
    <name evidence="2" type="ORF">I7412_21455</name>
</gene>
<evidence type="ECO:0000256" key="1">
    <source>
        <dbReference type="SAM" id="MobiDB-lite"/>
    </source>
</evidence>
<feature type="compositionally biased region" description="Pro residues" evidence="1">
    <location>
        <begin position="105"/>
        <end position="116"/>
    </location>
</feature>
<comment type="caution">
    <text evidence="2">The sequence shown here is derived from an EMBL/GenBank/DDBJ whole genome shotgun (WGS) entry which is preliminary data.</text>
</comment>
<sequence length="443" mass="45648">MAMGALSALDATLALLRSGAARLAGALLELDTDGNRALLDPAARTGETAGRARAVRARLDWLWERHRLLSDVVTRAEALRGDKPWLGPRRIGELEALLHRASVPRQPPPPPTPTPDGPGAGAASAPGGDAAGPPGASPPPGVAIYPEDLLLGTAETVEAARADVAAVIAAWTRTAGELAAAERRLAELAATAAGIGLPDLPELAAARAAVRTLARAAAADPMSVPTADVTAAPAAVDAADTALAVLARARVSLDDDLRAAGETLAEIVDLAARAERAARRAVERVTGARAAMVDLDDGWFDHPSRGLRPWLDRLVAAAAAGDWQLAARGLRGWHESAATARAAAARAVTTNAAPLRRRDELRGLLGALRAKATADALAGVPELETLYGQAHDALYVAPSDLDHAARLVQDYARGVTTGRAPAGAPPVAARDARARAEQEREQA</sequence>
<feature type="compositionally biased region" description="Low complexity" evidence="1">
    <location>
        <begin position="121"/>
        <end position="134"/>
    </location>
</feature>
<feature type="region of interest" description="Disordered" evidence="1">
    <location>
        <begin position="416"/>
        <end position="443"/>
    </location>
</feature>
<accession>A0A937RFY5</accession>
<evidence type="ECO:0000313" key="2">
    <source>
        <dbReference type="EMBL" id="MBL7629690.1"/>
    </source>
</evidence>